<sequence length="570" mass="64403">MELAHRYTYSPLPPGCIRVLELHPWASTNAALRCRVIVQQIDEAPYEALSYVWGDKTPYADVHCHDGGIDDEKGENDGVASIGANLAKALMAFRLPDESRRLWVDAVCINQEDLSERQSQVRLMGQVFRDASHVLCWLGGFEDPELGQKKAGVAIDFLRRFNAAPREVLREAQDYLHATNAHTPTHKPTLESWLLIKDLFDVEYFHRAWIIQEVGLARKARLYWGNTETWVDWDEVAAFARFMDDNGASVINYFELKSWVCNHINLVWEMKPDDGLPKFNFVEVLHWARIHRSTDPRDYVYALLGHPSATESGTRGLIVEPDYKIGTPEAYTNLAVSDIRRSEGLHVLAFVDHGEKPESRRKGLPTWVPDWHALNLVAPLRSPTQAAPKTDGGIEVLTADEEVKLCCRGFVLGTVIGMTEMIDPKELVVTSLEAEMKKGVPFLVDHIWDRIVKQPESPLESSEQFIDALSFVLTGGHLGTDKADSGERRYQQRADYAAFILKFEQIRPNNSSPGFLHSLMPEDRKAVEKLASKGSAAQFVQDMTWTSMCRKVFRTKKGHIGLGPRIMEAD</sequence>
<organism evidence="2 3">
    <name type="scientific">Pseudomassariella vexata</name>
    <dbReference type="NCBI Taxonomy" id="1141098"/>
    <lineage>
        <taxon>Eukaryota</taxon>
        <taxon>Fungi</taxon>
        <taxon>Dikarya</taxon>
        <taxon>Ascomycota</taxon>
        <taxon>Pezizomycotina</taxon>
        <taxon>Sordariomycetes</taxon>
        <taxon>Xylariomycetidae</taxon>
        <taxon>Amphisphaeriales</taxon>
        <taxon>Pseudomassariaceae</taxon>
        <taxon>Pseudomassariella</taxon>
    </lineage>
</organism>
<dbReference type="Pfam" id="PF06985">
    <property type="entry name" value="HET"/>
    <property type="match status" value="1"/>
</dbReference>
<dbReference type="InParanoid" id="A0A1Y2EG14"/>
<proteinExistence type="predicted"/>
<dbReference type="STRING" id="1141098.A0A1Y2EG14"/>
<dbReference type="Proteomes" id="UP000193689">
    <property type="component" value="Unassembled WGS sequence"/>
</dbReference>
<dbReference type="EMBL" id="MCFJ01000002">
    <property type="protein sequence ID" value="ORY70513.1"/>
    <property type="molecule type" value="Genomic_DNA"/>
</dbReference>
<name>A0A1Y2EG14_9PEZI</name>
<protein>
    <submittedName>
        <fullName evidence="2">Heterokaryon incompatibility protein</fullName>
    </submittedName>
</protein>
<dbReference type="InterPro" id="IPR052895">
    <property type="entry name" value="HetReg/Transcr_Mod"/>
</dbReference>
<dbReference type="GeneID" id="63775720"/>
<dbReference type="AlphaFoldDB" id="A0A1Y2EG14"/>
<dbReference type="OrthoDB" id="2504919at2759"/>
<keyword evidence="3" id="KW-1185">Reference proteome</keyword>
<comment type="caution">
    <text evidence="2">The sequence shown here is derived from an EMBL/GenBank/DDBJ whole genome shotgun (WGS) entry which is preliminary data.</text>
</comment>
<gene>
    <name evidence="2" type="ORF">BCR38DRAFT_422309</name>
</gene>
<reference evidence="2 3" key="1">
    <citation type="submission" date="2016-07" db="EMBL/GenBank/DDBJ databases">
        <title>Pervasive Adenine N6-methylation of Active Genes in Fungi.</title>
        <authorList>
            <consortium name="DOE Joint Genome Institute"/>
            <person name="Mondo S.J."/>
            <person name="Dannebaum R.O."/>
            <person name="Kuo R.C."/>
            <person name="Labutti K."/>
            <person name="Haridas S."/>
            <person name="Kuo A."/>
            <person name="Salamov A."/>
            <person name="Ahrendt S.R."/>
            <person name="Lipzen A."/>
            <person name="Sullivan W."/>
            <person name="Andreopoulos W.B."/>
            <person name="Clum A."/>
            <person name="Lindquist E."/>
            <person name="Daum C."/>
            <person name="Ramamoorthy G.K."/>
            <person name="Gryganskyi A."/>
            <person name="Culley D."/>
            <person name="Magnuson J.K."/>
            <person name="James T.Y."/>
            <person name="O'Malley M.A."/>
            <person name="Stajich J.E."/>
            <person name="Spatafora J.W."/>
            <person name="Visel A."/>
            <person name="Grigoriev I.V."/>
        </authorList>
    </citation>
    <scope>NUCLEOTIDE SEQUENCE [LARGE SCALE GENOMIC DNA]</scope>
    <source>
        <strain evidence="2 3">CBS 129021</strain>
    </source>
</reference>
<feature type="domain" description="Heterokaryon incompatibility" evidence="1">
    <location>
        <begin position="46"/>
        <end position="213"/>
    </location>
</feature>
<evidence type="ECO:0000259" key="1">
    <source>
        <dbReference type="Pfam" id="PF06985"/>
    </source>
</evidence>
<evidence type="ECO:0000313" key="2">
    <source>
        <dbReference type="EMBL" id="ORY70513.1"/>
    </source>
</evidence>
<evidence type="ECO:0000313" key="3">
    <source>
        <dbReference type="Proteomes" id="UP000193689"/>
    </source>
</evidence>
<feature type="non-terminal residue" evidence="2">
    <location>
        <position position="570"/>
    </location>
</feature>
<dbReference type="PANTHER" id="PTHR24148">
    <property type="entry name" value="ANKYRIN REPEAT DOMAIN-CONTAINING PROTEIN 39 HOMOLOG-RELATED"/>
    <property type="match status" value="1"/>
</dbReference>
<dbReference type="RefSeq" id="XP_040720463.1">
    <property type="nucleotide sequence ID" value="XM_040859508.1"/>
</dbReference>
<dbReference type="InterPro" id="IPR010730">
    <property type="entry name" value="HET"/>
</dbReference>
<dbReference type="PANTHER" id="PTHR24148:SF64">
    <property type="entry name" value="HETEROKARYON INCOMPATIBILITY DOMAIN-CONTAINING PROTEIN"/>
    <property type="match status" value="1"/>
</dbReference>
<accession>A0A1Y2EG14</accession>